<feature type="region of interest" description="Disordered" evidence="10">
    <location>
        <begin position="158"/>
        <end position="188"/>
    </location>
</feature>
<evidence type="ECO:0000256" key="2">
    <source>
        <dbReference type="ARBA" id="ARBA00022723"/>
    </source>
</evidence>
<dbReference type="FunFam" id="3.30.50.10:FF:000039">
    <property type="entry name" value="Siderophore transcription factor SreA"/>
    <property type="match status" value="1"/>
</dbReference>
<dbReference type="CDD" id="cd00202">
    <property type="entry name" value="ZnF_GATA"/>
    <property type="match status" value="2"/>
</dbReference>
<evidence type="ECO:0000256" key="6">
    <source>
        <dbReference type="ARBA" id="ARBA00023015"/>
    </source>
</evidence>
<dbReference type="PRINTS" id="PR00619">
    <property type="entry name" value="GATAZNFINGER"/>
</dbReference>
<keyword evidence="4 9" id="KW-0863">Zinc-finger</keyword>
<feature type="compositionally biased region" description="Basic and acidic residues" evidence="10">
    <location>
        <begin position="22"/>
        <end position="33"/>
    </location>
</feature>
<accession>A0A6A6JA53</accession>
<evidence type="ECO:0000259" key="11">
    <source>
        <dbReference type="PROSITE" id="PS50114"/>
    </source>
</evidence>
<evidence type="ECO:0000256" key="8">
    <source>
        <dbReference type="ARBA" id="ARBA00023242"/>
    </source>
</evidence>
<feature type="domain" description="GATA-type" evidence="11">
    <location>
        <begin position="264"/>
        <end position="311"/>
    </location>
</feature>
<dbReference type="GO" id="GO:0000122">
    <property type="term" value="P:negative regulation of transcription by RNA polymerase II"/>
    <property type="evidence" value="ECO:0007669"/>
    <property type="project" value="TreeGrafter"/>
</dbReference>
<dbReference type="GeneID" id="54549728"/>
<dbReference type="GO" id="GO:0005634">
    <property type="term" value="C:nucleus"/>
    <property type="evidence" value="ECO:0007669"/>
    <property type="project" value="UniProtKB-SubCell"/>
</dbReference>
<dbReference type="PANTHER" id="PTHR10071">
    <property type="entry name" value="TRANSCRIPTION FACTOR GATA FAMILY MEMBER"/>
    <property type="match status" value="1"/>
</dbReference>
<dbReference type="PROSITE" id="PS00344">
    <property type="entry name" value="GATA_ZN_FINGER_1"/>
    <property type="match status" value="2"/>
</dbReference>
<feature type="domain" description="GATA-type" evidence="11">
    <location>
        <begin position="115"/>
        <end position="156"/>
    </location>
</feature>
<dbReference type="Proteomes" id="UP000800097">
    <property type="component" value="Unassembled WGS sequence"/>
</dbReference>
<feature type="region of interest" description="Disordered" evidence="10">
    <location>
        <begin position="1"/>
        <end position="68"/>
    </location>
</feature>
<evidence type="ECO:0000313" key="12">
    <source>
        <dbReference type="EMBL" id="KAF2273053.1"/>
    </source>
</evidence>
<evidence type="ECO:0000256" key="5">
    <source>
        <dbReference type="ARBA" id="ARBA00022833"/>
    </source>
</evidence>
<dbReference type="AlphaFoldDB" id="A0A6A6JA53"/>
<dbReference type="EMBL" id="ML986514">
    <property type="protein sequence ID" value="KAF2273053.1"/>
    <property type="molecule type" value="Genomic_DNA"/>
</dbReference>
<keyword evidence="13" id="KW-1185">Reference proteome</keyword>
<protein>
    <recommendedName>
        <fullName evidence="11">GATA-type domain-containing protein</fullName>
    </recommendedName>
</protein>
<evidence type="ECO:0000256" key="4">
    <source>
        <dbReference type="ARBA" id="ARBA00022771"/>
    </source>
</evidence>
<dbReference type="GO" id="GO:0008270">
    <property type="term" value="F:zinc ion binding"/>
    <property type="evidence" value="ECO:0007669"/>
    <property type="project" value="UniProtKB-KW"/>
</dbReference>
<dbReference type="OrthoDB" id="515401at2759"/>
<organism evidence="12 13">
    <name type="scientific">Westerdykella ornata</name>
    <dbReference type="NCBI Taxonomy" id="318751"/>
    <lineage>
        <taxon>Eukaryota</taxon>
        <taxon>Fungi</taxon>
        <taxon>Dikarya</taxon>
        <taxon>Ascomycota</taxon>
        <taxon>Pezizomycotina</taxon>
        <taxon>Dothideomycetes</taxon>
        <taxon>Pleosporomycetidae</taxon>
        <taxon>Pleosporales</taxon>
        <taxon>Sporormiaceae</taxon>
        <taxon>Westerdykella</taxon>
    </lineage>
</organism>
<keyword evidence="6" id="KW-0805">Transcription regulation</keyword>
<dbReference type="Gene3D" id="3.30.50.10">
    <property type="entry name" value="Erythroid Transcription Factor GATA-1, subunit A"/>
    <property type="match status" value="2"/>
</dbReference>
<gene>
    <name evidence="12" type="ORF">EI97DRAFT_405208</name>
</gene>
<dbReference type="SUPFAM" id="SSF57716">
    <property type="entry name" value="Glucocorticoid receptor-like (DNA-binding domain)"/>
    <property type="match status" value="2"/>
</dbReference>
<evidence type="ECO:0000256" key="7">
    <source>
        <dbReference type="ARBA" id="ARBA00023163"/>
    </source>
</evidence>
<keyword evidence="8" id="KW-0539">Nucleus</keyword>
<dbReference type="InterPro" id="IPR013088">
    <property type="entry name" value="Znf_NHR/GATA"/>
</dbReference>
<evidence type="ECO:0000256" key="1">
    <source>
        <dbReference type="ARBA" id="ARBA00004123"/>
    </source>
</evidence>
<dbReference type="GO" id="GO:0045944">
    <property type="term" value="P:positive regulation of transcription by RNA polymerase II"/>
    <property type="evidence" value="ECO:0007669"/>
    <property type="project" value="TreeGrafter"/>
</dbReference>
<proteinExistence type="predicted"/>
<dbReference type="GO" id="GO:0006879">
    <property type="term" value="P:intracellular iron ion homeostasis"/>
    <property type="evidence" value="ECO:0007669"/>
    <property type="project" value="UniProtKB-ARBA"/>
</dbReference>
<dbReference type="PANTHER" id="PTHR10071:SF335">
    <property type="entry name" value="IRON-SENSING TRANSCRIPTIONAL REPRESSOR-RELATED"/>
    <property type="match status" value="1"/>
</dbReference>
<evidence type="ECO:0000313" key="13">
    <source>
        <dbReference type="Proteomes" id="UP000800097"/>
    </source>
</evidence>
<dbReference type="SMART" id="SM00401">
    <property type="entry name" value="ZnF_GATA"/>
    <property type="match status" value="2"/>
</dbReference>
<dbReference type="Pfam" id="PF00320">
    <property type="entry name" value="GATA"/>
    <property type="match status" value="2"/>
</dbReference>
<dbReference type="InterPro" id="IPR039355">
    <property type="entry name" value="Transcription_factor_GATA"/>
</dbReference>
<feature type="region of interest" description="Disordered" evidence="10">
    <location>
        <begin position="301"/>
        <end position="364"/>
    </location>
</feature>
<feature type="compositionally biased region" description="Polar residues" evidence="10">
    <location>
        <begin position="57"/>
        <end position="68"/>
    </location>
</feature>
<dbReference type="GO" id="GO:0000981">
    <property type="term" value="F:DNA-binding transcription factor activity, RNA polymerase II-specific"/>
    <property type="evidence" value="ECO:0007669"/>
    <property type="project" value="TreeGrafter"/>
</dbReference>
<feature type="compositionally biased region" description="Low complexity" evidence="10">
    <location>
        <begin position="321"/>
        <end position="351"/>
    </location>
</feature>
<keyword evidence="3" id="KW-0677">Repeat</keyword>
<sequence>MASHSGSGGISLAPTPTHPHIMSREPSKEDIELARNLSLLNNPQDQRTSRSEPMEQQHGQQKPAQEQGSEIYHSLEDAVPLEKGSQPEQHATPVSTATIAHRPATGAAGPFTQVCSNCGTTRTPLWRRSPTGETICNACGLYQKARNQARPVNMKRVAQPSPAVAPLPSPAPDHSDRSVSPAGQVGGSARGATYVAADQDSSGTCPGGGRCNGTGGQLCCNGCPAYNNRVSKTAQFGGVGEAHGHAASGRGATAATGTSVVPACQNCGTTVTPLWRRDEEGRTICNACGLYHKLHGRPRPVLMKKQEIKRRKRVAPAGPEHASPPTTPAAGHPAPAWSQQPVSPAPSSVLPSREHPAESQAIRAPPAIDFTNFYKNASAAPVPQGPPTPPSGPQGVSRKRSLSVVEGNEASEPSPAPAHHRPHDISSLLNPARPQDSNIDPALSSMDGRPRASPVSMDEKLARKEKLRREAEAMREELARKERELLELEG</sequence>
<feature type="compositionally biased region" description="Basic and acidic residues" evidence="10">
    <location>
        <begin position="457"/>
        <end position="470"/>
    </location>
</feature>
<keyword evidence="2" id="KW-0479">Metal-binding</keyword>
<evidence type="ECO:0000256" key="9">
    <source>
        <dbReference type="PROSITE-ProRule" id="PRU00094"/>
    </source>
</evidence>
<dbReference type="RefSeq" id="XP_033650592.1">
    <property type="nucleotide sequence ID" value="XM_033796553.1"/>
</dbReference>
<evidence type="ECO:0000256" key="3">
    <source>
        <dbReference type="ARBA" id="ARBA00022737"/>
    </source>
</evidence>
<dbReference type="GO" id="GO:0000978">
    <property type="term" value="F:RNA polymerase II cis-regulatory region sequence-specific DNA binding"/>
    <property type="evidence" value="ECO:0007669"/>
    <property type="project" value="TreeGrafter"/>
</dbReference>
<keyword evidence="5" id="KW-0862">Zinc</keyword>
<name>A0A6A6JA53_WESOR</name>
<feature type="region of interest" description="Disordered" evidence="10">
    <location>
        <begin position="377"/>
        <end position="470"/>
    </location>
</feature>
<evidence type="ECO:0000256" key="10">
    <source>
        <dbReference type="SAM" id="MobiDB-lite"/>
    </source>
</evidence>
<comment type="subcellular location">
    <subcellularLocation>
        <location evidence="1">Nucleus</location>
    </subcellularLocation>
</comment>
<dbReference type="GO" id="GO:0034757">
    <property type="term" value="P:negative regulation of iron ion transport"/>
    <property type="evidence" value="ECO:0007669"/>
    <property type="project" value="UniProtKB-ARBA"/>
</dbReference>
<keyword evidence="7" id="KW-0804">Transcription</keyword>
<reference evidence="12" key="1">
    <citation type="journal article" date="2020" name="Stud. Mycol.">
        <title>101 Dothideomycetes genomes: a test case for predicting lifestyles and emergence of pathogens.</title>
        <authorList>
            <person name="Haridas S."/>
            <person name="Albert R."/>
            <person name="Binder M."/>
            <person name="Bloem J."/>
            <person name="Labutti K."/>
            <person name="Salamov A."/>
            <person name="Andreopoulos B."/>
            <person name="Baker S."/>
            <person name="Barry K."/>
            <person name="Bills G."/>
            <person name="Bluhm B."/>
            <person name="Cannon C."/>
            <person name="Castanera R."/>
            <person name="Culley D."/>
            <person name="Daum C."/>
            <person name="Ezra D."/>
            <person name="Gonzalez J."/>
            <person name="Henrissat B."/>
            <person name="Kuo A."/>
            <person name="Liang C."/>
            <person name="Lipzen A."/>
            <person name="Lutzoni F."/>
            <person name="Magnuson J."/>
            <person name="Mondo S."/>
            <person name="Nolan M."/>
            <person name="Ohm R."/>
            <person name="Pangilinan J."/>
            <person name="Park H.-J."/>
            <person name="Ramirez L."/>
            <person name="Alfaro M."/>
            <person name="Sun H."/>
            <person name="Tritt A."/>
            <person name="Yoshinaga Y."/>
            <person name="Zwiers L.-H."/>
            <person name="Turgeon B."/>
            <person name="Goodwin S."/>
            <person name="Spatafora J."/>
            <person name="Crous P."/>
            <person name="Grigoriev I."/>
        </authorList>
    </citation>
    <scope>NUCLEOTIDE SEQUENCE</scope>
    <source>
        <strain evidence="12">CBS 379.55</strain>
    </source>
</reference>
<dbReference type="InterPro" id="IPR000679">
    <property type="entry name" value="Znf_GATA"/>
</dbReference>
<feature type="compositionally biased region" description="Pro residues" evidence="10">
    <location>
        <begin position="383"/>
        <end position="392"/>
    </location>
</feature>
<dbReference type="FunFam" id="3.30.50.10:FF:000007">
    <property type="entry name" value="Nitrogen regulatory AreA, N-terminal"/>
    <property type="match status" value="1"/>
</dbReference>
<dbReference type="PROSITE" id="PS50114">
    <property type="entry name" value="GATA_ZN_FINGER_2"/>
    <property type="match status" value="2"/>
</dbReference>